<evidence type="ECO:0000313" key="13">
    <source>
        <dbReference type="Proteomes" id="UP000241618"/>
    </source>
</evidence>
<dbReference type="PANTHER" id="PTHR15822:SF4">
    <property type="entry name" value="TYROSYL-DNA PHOSPHODIESTERASE 2"/>
    <property type="match status" value="1"/>
</dbReference>
<sequence>MTTTMTMPYLYFLILLLVVFPASNSYSSSNRDTPSFTLMSWNMQWLSIKLTSPIVRSGADYQALQHFFIHYSPDILAFQEVDSIEALYRVIDKQHYAIYLSERAKNPDDHFNTNNQYTGFAVKRDIIVDDTTDLSQLSSPAIATGITMPFKNKLRYGSIIRINMNQQSIVLLNLHLKSGCFTAKQLSKQKTKACKTLAQQLQLIKQWLNAQLQQSQSVIIVGDFNHRISDNQYFLNQITNEPALINSLSTTINANCTVKLTNKVIRYRTYKKLIDHLFTTKNITAIEQRQINYNKQQLSQFTLSDHCPLLFRLVLN</sequence>
<evidence type="ECO:0000259" key="9">
    <source>
        <dbReference type="Pfam" id="PF03372"/>
    </source>
</evidence>
<evidence type="ECO:0000313" key="10">
    <source>
        <dbReference type="EMBL" id="PSU24518.1"/>
    </source>
</evidence>
<comment type="cofactor">
    <cofactor evidence="2">
        <name>Mg(2+)</name>
        <dbReference type="ChEBI" id="CHEBI:18420"/>
    </cofactor>
</comment>
<keyword evidence="5" id="KW-0227">DNA damage</keyword>
<dbReference type="GO" id="GO:0016787">
    <property type="term" value="F:hydrolase activity"/>
    <property type="evidence" value="ECO:0007669"/>
    <property type="project" value="UniProtKB-KW"/>
</dbReference>
<evidence type="ECO:0000256" key="7">
    <source>
        <dbReference type="ARBA" id="ARBA00022842"/>
    </source>
</evidence>
<keyword evidence="4" id="KW-0479">Metal-binding</keyword>
<evidence type="ECO:0000256" key="2">
    <source>
        <dbReference type="ARBA" id="ARBA00001946"/>
    </source>
</evidence>
<feature type="domain" description="Endonuclease/exonuclease/phosphatase" evidence="9">
    <location>
        <begin position="39"/>
        <end position="306"/>
    </location>
</feature>
<evidence type="ECO:0000256" key="6">
    <source>
        <dbReference type="ARBA" id="ARBA00022801"/>
    </source>
</evidence>
<name>A0A2T3JL09_PHOPO</name>
<evidence type="ECO:0000256" key="5">
    <source>
        <dbReference type="ARBA" id="ARBA00022763"/>
    </source>
</evidence>
<accession>A0A2T3JL09</accession>
<organism evidence="11 13">
    <name type="scientific">Photobacterium phosphoreum</name>
    <dbReference type="NCBI Taxonomy" id="659"/>
    <lineage>
        <taxon>Bacteria</taxon>
        <taxon>Pseudomonadati</taxon>
        <taxon>Pseudomonadota</taxon>
        <taxon>Gammaproteobacteria</taxon>
        <taxon>Vibrionales</taxon>
        <taxon>Vibrionaceae</taxon>
        <taxon>Photobacterium</taxon>
    </lineage>
</organism>
<dbReference type="GO" id="GO:0004519">
    <property type="term" value="F:endonuclease activity"/>
    <property type="evidence" value="ECO:0007669"/>
    <property type="project" value="UniProtKB-KW"/>
</dbReference>
<keyword evidence="12" id="KW-1185">Reference proteome</keyword>
<protein>
    <submittedName>
        <fullName evidence="11">Endonuclease</fullName>
    </submittedName>
</protein>
<dbReference type="InterPro" id="IPR005135">
    <property type="entry name" value="Endo/exonuclease/phosphatase"/>
</dbReference>
<dbReference type="InterPro" id="IPR036691">
    <property type="entry name" value="Endo/exonu/phosph_ase_sf"/>
</dbReference>
<evidence type="ECO:0000313" key="11">
    <source>
        <dbReference type="EMBL" id="PSU49610.1"/>
    </source>
</evidence>
<dbReference type="GO" id="GO:0006281">
    <property type="term" value="P:DNA repair"/>
    <property type="evidence" value="ECO:0007669"/>
    <property type="project" value="UniProtKB-KW"/>
</dbReference>
<evidence type="ECO:0000256" key="8">
    <source>
        <dbReference type="ARBA" id="ARBA00023204"/>
    </source>
</evidence>
<evidence type="ECO:0000313" key="12">
    <source>
        <dbReference type="Proteomes" id="UP000241405"/>
    </source>
</evidence>
<reference evidence="12 13" key="1">
    <citation type="submission" date="2018-03" db="EMBL/GenBank/DDBJ databases">
        <title>Whole genome sequencing of Histamine producing bacteria.</title>
        <authorList>
            <person name="Butler K."/>
        </authorList>
    </citation>
    <scope>NUCLEOTIDE SEQUENCE [LARGE SCALE GENOMIC DNA]</scope>
    <source>
        <strain evidence="11 13">FS-6.1</strain>
        <strain evidence="10 12">FS-6.2</strain>
    </source>
</reference>
<dbReference type="Gene3D" id="3.60.10.10">
    <property type="entry name" value="Endonuclease/exonuclease/phosphatase"/>
    <property type="match status" value="1"/>
</dbReference>
<comment type="cofactor">
    <cofactor evidence="1">
        <name>Mn(2+)</name>
        <dbReference type="ChEBI" id="CHEBI:29035"/>
    </cofactor>
</comment>
<dbReference type="PANTHER" id="PTHR15822">
    <property type="entry name" value="TRAF AND TNF RECEPTOR-ASSOCIATED PROTEIN"/>
    <property type="match status" value="1"/>
</dbReference>
<dbReference type="EMBL" id="PYMP01000016">
    <property type="protein sequence ID" value="PSU49610.1"/>
    <property type="molecule type" value="Genomic_DNA"/>
</dbReference>
<proteinExistence type="predicted"/>
<keyword evidence="8" id="KW-0234">DNA repair</keyword>
<keyword evidence="11" id="KW-0255">Endonuclease</keyword>
<dbReference type="AlphaFoldDB" id="A0A2T3JL09"/>
<evidence type="ECO:0000256" key="1">
    <source>
        <dbReference type="ARBA" id="ARBA00001936"/>
    </source>
</evidence>
<keyword evidence="3" id="KW-0540">Nuclease</keyword>
<dbReference type="EMBL" id="PYMO01000012">
    <property type="protein sequence ID" value="PSU24518.1"/>
    <property type="molecule type" value="Genomic_DNA"/>
</dbReference>
<dbReference type="GO" id="GO:0046872">
    <property type="term" value="F:metal ion binding"/>
    <property type="evidence" value="ECO:0007669"/>
    <property type="project" value="UniProtKB-KW"/>
</dbReference>
<dbReference type="Proteomes" id="UP000241618">
    <property type="component" value="Unassembled WGS sequence"/>
</dbReference>
<dbReference type="SUPFAM" id="SSF56219">
    <property type="entry name" value="DNase I-like"/>
    <property type="match status" value="1"/>
</dbReference>
<keyword evidence="6" id="KW-0378">Hydrolase</keyword>
<dbReference type="Proteomes" id="UP000241405">
    <property type="component" value="Unassembled WGS sequence"/>
</dbReference>
<dbReference type="Pfam" id="PF03372">
    <property type="entry name" value="Exo_endo_phos"/>
    <property type="match status" value="1"/>
</dbReference>
<comment type="caution">
    <text evidence="11">The sequence shown here is derived from an EMBL/GenBank/DDBJ whole genome shotgun (WGS) entry which is preliminary data.</text>
</comment>
<evidence type="ECO:0000256" key="4">
    <source>
        <dbReference type="ARBA" id="ARBA00022723"/>
    </source>
</evidence>
<keyword evidence="7" id="KW-0460">Magnesium</keyword>
<dbReference type="InterPro" id="IPR051547">
    <property type="entry name" value="TDP2-like"/>
</dbReference>
<gene>
    <name evidence="11" type="ORF">C9J18_15450</name>
    <name evidence="10" type="ORF">CTM96_12800</name>
</gene>
<evidence type="ECO:0000256" key="3">
    <source>
        <dbReference type="ARBA" id="ARBA00022722"/>
    </source>
</evidence>